<sequence>MHPHCGALCGGCPGDGGAYAGIDLPESALTEVVTPVVAAGVAAVYYGLARFAEEYLPQRWQRVGRVMLASRHKPRYDVAA</sequence>
<organism evidence="2 3">
    <name type="scientific">Haloactinospora alba</name>
    <dbReference type="NCBI Taxonomy" id="405555"/>
    <lineage>
        <taxon>Bacteria</taxon>
        <taxon>Bacillati</taxon>
        <taxon>Actinomycetota</taxon>
        <taxon>Actinomycetes</taxon>
        <taxon>Streptosporangiales</taxon>
        <taxon>Nocardiopsidaceae</taxon>
        <taxon>Haloactinospora</taxon>
    </lineage>
</organism>
<feature type="transmembrane region" description="Helical" evidence="1">
    <location>
        <begin position="32"/>
        <end position="52"/>
    </location>
</feature>
<comment type="caution">
    <text evidence="2">The sequence shown here is derived from an EMBL/GenBank/DDBJ whole genome shotgun (WGS) entry which is preliminary data.</text>
</comment>
<keyword evidence="1" id="KW-0812">Transmembrane</keyword>
<dbReference type="AlphaFoldDB" id="A0A543N9M2"/>
<reference evidence="2 3" key="1">
    <citation type="submission" date="2019-06" db="EMBL/GenBank/DDBJ databases">
        <title>Sequencing the genomes of 1000 actinobacteria strains.</title>
        <authorList>
            <person name="Klenk H.-P."/>
        </authorList>
    </citation>
    <scope>NUCLEOTIDE SEQUENCE [LARGE SCALE GENOMIC DNA]</scope>
    <source>
        <strain evidence="2 3">DSM 45015</strain>
    </source>
</reference>
<keyword evidence="1" id="KW-1133">Transmembrane helix</keyword>
<keyword evidence="1" id="KW-0472">Membrane</keyword>
<evidence type="ECO:0000256" key="1">
    <source>
        <dbReference type="SAM" id="Phobius"/>
    </source>
</evidence>
<proteinExistence type="predicted"/>
<keyword evidence="3" id="KW-1185">Reference proteome</keyword>
<accession>A0A543N9M2</accession>
<dbReference type="EMBL" id="VFQC01000002">
    <property type="protein sequence ID" value="TQN28518.1"/>
    <property type="molecule type" value="Genomic_DNA"/>
</dbReference>
<dbReference type="Proteomes" id="UP000317422">
    <property type="component" value="Unassembled WGS sequence"/>
</dbReference>
<name>A0A543N9M2_9ACTN</name>
<evidence type="ECO:0000313" key="3">
    <source>
        <dbReference type="Proteomes" id="UP000317422"/>
    </source>
</evidence>
<gene>
    <name evidence="2" type="ORF">FHX37_3863</name>
</gene>
<protein>
    <submittedName>
        <fullName evidence="2">Uncharacterized protein</fullName>
    </submittedName>
</protein>
<evidence type="ECO:0000313" key="2">
    <source>
        <dbReference type="EMBL" id="TQN28518.1"/>
    </source>
</evidence>